<evidence type="ECO:0000256" key="9">
    <source>
        <dbReference type="ARBA" id="ARBA00022723"/>
    </source>
</evidence>
<dbReference type="GeneID" id="25770490"/>
<dbReference type="Pfam" id="PF03571">
    <property type="entry name" value="Peptidase_M49"/>
    <property type="match status" value="1"/>
</dbReference>
<accession>W1QG85</accession>
<feature type="binding site" evidence="17">
    <location>
        <position position="515"/>
    </location>
    <ligand>
        <name>Zn(2+)</name>
        <dbReference type="ChEBI" id="CHEBI:29105"/>
        <note>catalytic</note>
    </ligand>
</feature>
<keyword evidence="8 15" id="KW-0645">Protease</keyword>
<comment type="catalytic activity">
    <reaction evidence="1 15">
        <text>Release of an N-terminal dipeptide from a peptide comprising four or more residues, with broad specificity. Also acts on dipeptidyl 2-naphthylamides.</text>
        <dbReference type="EC" id="3.4.14.4"/>
    </reaction>
</comment>
<feature type="active site" evidence="16">
    <location>
        <position position="458"/>
    </location>
</feature>
<dbReference type="FunFam" id="3.30.540.30:FF:000002">
    <property type="entry name" value="Dipeptidyl peptidase 3"/>
    <property type="match status" value="1"/>
</dbReference>
<gene>
    <name evidence="18" type="ORF">HPODL_01024</name>
</gene>
<dbReference type="HOGENOM" id="CLU_011977_1_0_1"/>
<evidence type="ECO:0000256" key="6">
    <source>
        <dbReference type="ARBA" id="ARBA00022438"/>
    </source>
</evidence>
<evidence type="ECO:0000256" key="2">
    <source>
        <dbReference type="ARBA" id="ARBA00004496"/>
    </source>
</evidence>
<evidence type="ECO:0000256" key="7">
    <source>
        <dbReference type="ARBA" id="ARBA00022490"/>
    </source>
</evidence>
<keyword evidence="10 15" id="KW-0378">Hydrolase</keyword>
<dbReference type="PANTHER" id="PTHR23422:SF11">
    <property type="entry name" value="DIPEPTIDYL PEPTIDASE 3"/>
    <property type="match status" value="1"/>
</dbReference>
<dbReference type="GO" id="GO:0005737">
    <property type="term" value="C:cytoplasm"/>
    <property type="evidence" value="ECO:0007669"/>
    <property type="project" value="UniProtKB-SubCell"/>
</dbReference>
<proteinExistence type="inferred from homology"/>
<evidence type="ECO:0000256" key="14">
    <source>
        <dbReference type="ARBA" id="ARBA00032119"/>
    </source>
</evidence>
<dbReference type="OMA" id="QRYWIRD"/>
<keyword evidence="19" id="KW-1185">Reference proteome</keyword>
<keyword evidence="7 15" id="KW-0963">Cytoplasm</keyword>
<keyword evidence="11 15" id="KW-0862">Zinc</keyword>
<dbReference type="PIRSF" id="PIRSF007828">
    <property type="entry name" value="Dipeptidyl-peptidase_III"/>
    <property type="match status" value="1"/>
</dbReference>
<evidence type="ECO:0000256" key="13">
    <source>
        <dbReference type="ARBA" id="ARBA00031288"/>
    </source>
</evidence>
<dbReference type="Proteomes" id="UP000008673">
    <property type="component" value="Unassembled WGS sequence"/>
</dbReference>
<name>W1QG85_OGAPD</name>
<evidence type="ECO:0000313" key="18">
    <source>
        <dbReference type="EMBL" id="ESX00141.1"/>
    </source>
</evidence>
<dbReference type="InterPro" id="IPR005317">
    <property type="entry name" value="Dipeptidyl-peptase3"/>
</dbReference>
<dbReference type="InterPro" id="IPR039461">
    <property type="entry name" value="Peptidase_M49"/>
</dbReference>
<comment type="cofactor">
    <cofactor evidence="15 17">
        <name>Zn(2+)</name>
        <dbReference type="ChEBI" id="CHEBI:29105"/>
    </cofactor>
    <text evidence="15 17">Binds 1 zinc ion per subunit.</text>
</comment>
<dbReference type="MEROPS" id="M49.004"/>
<dbReference type="Gene3D" id="3.30.540.30">
    <property type="match status" value="3"/>
</dbReference>
<evidence type="ECO:0000256" key="15">
    <source>
        <dbReference type="PIRNR" id="PIRNR007828"/>
    </source>
</evidence>
<dbReference type="FunFam" id="3.30.540.30:FF:000001">
    <property type="entry name" value="Dipeptidyl peptidase 3"/>
    <property type="match status" value="1"/>
</dbReference>
<dbReference type="AlphaFoldDB" id="W1QG85"/>
<sequence length="707" mass="79700">MLRYFFRAKSLPIFATPKMSTLSASAYYADTGAPIARLSAKTYFQQLSRNEKLYAHYMAKAGHWGTRVILRSVSPESEQIYDLILATHAAVKADYSNLEKHLGKEIVKWYLEYASQFLGNLGNYKSFGDVKFIPRLSKGDFETLVELVNDEVCLQLFEQVKDDMYALDSKRVLLGWPAEGHVTGYYLNTLTKAEVEAVNSALAAHGIMPENTRLEKVDDTLFRVHVASANISNSTGYYPDTIKFEIDGKQASLEFEFGDHSAEFAKIVENLVEAKKYVANETQLKMLENYIESFQTGSMNAHYQSQVHWVKDMGPAVETNIGFIETYREPANVRGEWECLVAMVNKDRTAKFGELVRKARDFIAELPWSKDYEKDVFTPPDFTSLEVLSMTTSGVPAGINLPNYDKVRINLGFKNVSLGNVLSAKSGKEPVTFVDEQTQQLYEKYRAEAFEVQVGIHELLGHGTGKLLMETDDGEFNFDVKNPPLGLDGKPVSTYYKKGETWGSLFGSVSGAFEECRAESVAMSLFTNRALLSVFGFKEPKEQDEVLFVSYLTMCRAGLLALEYYDPENKKWGQPHCQARFAILKTYLDAGEGLVSLEYTRPDYDDLVIKVDRAKIETVGQRAIDAFLKKLHIYKCSGDAVNGTKFFVEHTTPGPELLKFRDVVVAKKLPRKQLVQGNTVLRGDDVDVEEYAESEIGMIESFIHRDT</sequence>
<evidence type="ECO:0000256" key="10">
    <source>
        <dbReference type="ARBA" id="ARBA00022801"/>
    </source>
</evidence>
<dbReference type="KEGG" id="opa:HPODL_01024"/>
<feature type="binding site" evidence="17">
    <location>
        <position position="457"/>
    </location>
    <ligand>
        <name>Zn(2+)</name>
        <dbReference type="ChEBI" id="CHEBI:29105"/>
        <note>catalytic</note>
    </ligand>
</feature>
<keyword evidence="9 15" id="KW-0479">Metal-binding</keyword>
<dbReference type="GO" id="GO:0006508">
    <property type="term" value="P:proteolysis"/>
    <property type="evidence" value="ECO:0007669"/>
    <property type="project" value="UniProtKB-KW"/>
</dbReference>
<comment type="caution">
    <text evidence="18">The sequence shown here is derived from an EMBL/GenBank/DDBJ whole genome shotgun (WGS) entry which is preliminary data.</text>
</comment>
<feature type="binding site" evidence="17">
    <location>
        <position position="462"/>
    </location>
    <ligand>
        <name>Zn(2+)</name>
        <dbReference type="ChEBI" id="CHEBI:29105"/>
        <note>catalytic</note>
    </ligand>
</feature>
<evidence type="ECO:0000256" key="4">
    <source>
        <dbReference type="ARBA" id="ARBA00012063"/>
    </source>
</evidence>
<evidence type="ECO:0000256" key="11">
    <source>
        <dbReference type="ARBA" id="ARBA00022833"/>
    </source>
</evidence>
<dbReference type="eggNOG" id="KOG3675">
    <property type="taxonomic scope" value="Eukaryota"/>
</dbReference>
<reference evidence="18 19" key="1">
    <citation type="journal article" date="2013" name="BMC Genomics">
        <title>Genome sequence and analysis of methylotrophic yeast Hansenula polymorpha DL1.</title>
        <authorList>
            <person name="Ravin N.V."/>
            <person name="Eldarov M.A."/>
            <person name="Kadnikov V.V."/>
            <person name="Beletsky A.V."/>
            <person name="Schneider J."/>
            <person name="Mardanova E.S."/>
            <person name="Smekalova E.M."/>
            <person name="Zvereva M.I."/>
            <person name="Dontsova O.A."/>
            <person name="Mardanov A.V."/>
            <person name="Skryabin K.G."/>
        </authorList>
    </citation>
    <scope>NUCLEOTIDE SEQUENCE [LARGE SCALE GENOMIC DNA]</scope>
    <source>
        <strain evidence="19">ATCC 26012 / BCRC 20466 / JCM 22074 / NRRL Y-7560 / DL-1</strain>
    </source>
</reference>
<dbReference type="GO" id="GO:0004177">
    <property type="term" value="F:aminopeptidase activity"/>
    <property type="evidence" value="ECO:0007669"/>
    <property type="project" value="UniProtKB-KW"/>
</dbReference>
<evidence type="ECO:0000256" key="16">
    <source>
        <dbReference type="PIRSR" id="PIRSR007828-1"/>
    </source>
</evidence>
<dbReference type="EC" id="3.4.14.4" evidence="4 15"/>
<organism evidence="18 19">
    <name type="scientific">Ogataea parapolymorpha (strain ATCC 26012 / BCRC 20466 / JCM 22074 / NRRL Y-7560 / DL-1)</name>
    <name type="common">Yeast</name>
    <name type="synonym">Hansenula polymorpha</name>
    <dbReference type="NCBI Taxonomy" id="871575"/>
    <lineage>
        <taxon>Eukaryota</taxon>
        <taxon>Fungi</taxon>
        <taxon>Dikarya</taxon>
        <taxon>Ascomycota</taxon>
        <taxon>Saccharomycotina</taxon>
        <taxon>Pichiomycetes</taxon>
        <taxon>Pichiales</taxon>
        <taxon>Pichiaceae</taxon>
        <taxon>Ogataea</taxon>
    </lineage>
</organism>
<comment type="similarity">
    <text evidence="3 15">Belongs to the peptidase M49 family.</text>
</comment>
<dbReference type="EMBL" id="AEOI02000006">
    <property type="protein sequence ID" value="ESX00141.1"/>
    <property type="molecule type" value="Genomic_DNA"/>
</dbReference>
<dbReference type="RefSeq" id="XP_013934947.1">
    <property type="nucleotide sequence ID" value="XM_014079472.1"/>
</dbReference>
<dbReference type="OrthoDB" id="4694525at2759"/>
<dbReference type="GO" id="GO:0046872">
    <property type="term" value="F:metal ion binding"/>
    <property type="evidence" value="ECO:0007669"/>
    <property type="project" value="UniProtKB-KW"/>
</dbReference>
<evidence type="ECO:0000256" key="17">
    <source>
        <dbReference type="PIRSR" id="PIRSR007828-2"/>
    </source>
</evidence>
<evidence type="ECO:0000256" key="3">
    <source>
        <dbReference type="ARBA" id="ARBA00010200"/>
    </source>
</evidence>
<evidence type="ECO:0000256" key="5">
    <source>
        <dbReference type="ARBA" id="ARBA00014713"/>
    </source>
</evidence>
<keyword evidence="12 15" id="KW-0482">Metalloprotease</keyword>
<evidence type="ECO:0000256" key="12">
    <source>
        <dbReference type="ARBA" id="ARBA00023049"/>
    </source>
</evidence>
<dbReference type="GO" id="GO:0008239">
    <property type="term" value="F:dipeptidyl-peptidase activity"/>
    <property type="evidence" value="ECO:0007669"/>
    <property type="project" value="UniProtKB-UniRule"/>
</dbReference>
<comment type="subcellular location">
    <subcellularLocation>
        <location evidence="2">Cytoplasm</location>
    </subcellularLocation>
</comment>
<evidence type="ECO:0000256" key="8">
    <source>
        <dbReference type="ARBA" id="ARBA00022670"/>
    </source>
</evidence>
<evidence type="ECO:0000256" key="1">
    <source>
        <dbReference type="ARBA" id="ARBA00001336"/>
    </source>
</evidence>
<dbReference type="STRING" id="871575.W1QG85"/>
<dbReference type="GO" id="GO:0008235">
    <property type="term" value="F:metalloexopeptidase activity"/>
    <property type="evidence" value="ECO:0007669"/>
    <property type="project" value="InterPro"/>
</dbReference>
<protein>
    <recommendedName>
        <fullName evidence="5 15">Dipeptidyl peptidase 3</fullName>
        <ecNumber evidence="4 15">3.4.14.4</ecNumber>
    </recommendedName>
    <alternativeName>
        <fullName evidence="13 15">Dipeptidyl aminopeptidase III</fullName>
    </alternativeName>
    <alternativeName>
        <fullName evidence="14 15">Dipeptidyl peptidase III</fullName>
    </alternativeName>
</protein>
<keyword evidence="6 15" id="KW-0031">Aminopeptidase</keyword>
<evidence type="ECO:0000313" key="19">
    <source>
        <dbReference type="Proteomes" id="UP000008673"/>
    </source>
</evidence>
<dbReference type="PANTHER" id="PTHR23422">
    <property type="entry name" value="DIPEPTIDYL PEPTIDASE III-RELATED"/>
    <property type="match status" value="1"/>
</dbReference>